<evidence type="ECO:0000256" key="6">
    <source>
        <dbReference type="ARBA" id="ARBA00022729"/>
    </source>
</evidence>
<dbReference type="InterPro" id="IPR010949">
    <property type="entry name" value="TonB_Hb/transfer/lactofer_rcpt"/>
</dbReference>
<dbReference type="InterPro" id="IPR000531">
    <property type="entry name" value="Beta-barrel_TonB"/>
</dbReference>
<dbReference type="SUPFAM" id="SSF56935">
    <property type="entry name" value="Porins"/>
    <property type="match status" value="1"/>
</dbReference>
<evidence type="ECO:0000256" key="4">
    <source>
        <dbReference type="ARBA" id="ARBA00022452"/>
    </source>
</evidence>
<evidence type="ECO:0000256" key="3">
    <source>
        <dbReference type="ARBA" id="ARBA00022448"/>
    </source>
</evidence>
<evidence type="ECO:0000313" key="18">
    <source>
        <dbReference type="EMBL" id="KXV10479.1"/>
    </source>
</evidence>
<dbReference type="AlphaFoldDB" id="A0AB34XJU2"/>
<comment type="caution">
    <text evidence="18">The sequence shown here is derived from an EMBL/GenBank/DDBJ whole genome shotgun (WGS) entry which is preliminary data.</text>
</comment>
<comment type="subcellular location">
    <subcellularLocation>
        <location evidence="1 11">Cell outer membrane</location>
        <topology evidence="1 11">Multi-pass membrane protein</topology>
    </subcellularLocation>
</comment>
<feature type="chain" id="PRO_5044186692" evidence="15">
    <location>
        <begin position="34"/>
        <end position="776"/>
    </location>
</feature>
<reference evidence="18 19" key="1">
    <citation type="submission" date="2015-06" db="EMBL/GenBank/DDBJ databases">
        <title>Improved classification and identification of acetic acid bacteria using matrix-assisted laser desorption/ionization time-of-flight mass spectrometry; Gluconobacter nephelii and Gluconobacter uchimurae are later heterotypic synonyms of Gluconobacter japonicus and Gluconobacter oxydans, respectively.</title>
        <authorList>
            <person name="Li L."/>
            <person name="Cleenwerck I."/>
            <person name="De Vuyst L."/>
            <person name="Vandamme P."/>
        </authorList>
    </citation>
    <scope>NUCLEOTIDE SEQUENCE [LARGE SCALE GENOMIC DNA]</scope>
    <source>
        <strain evidence="18 19">LMG 1386</strain>
    </source>
</reference>
<dbReference type="GO" id="GO:0044718">
    <property type="term" value="P:siderophore transmembrane transport"/>
    <property type="evidence" value="ECO:0007669"/>
    <property type="project" value="TreeGrafter"/>
</dbReference>
<keyword evidence="6 15" id="KW-0732">Signal</keyword>
<feature type="compositionally biased region" description="Polar residues" evidence="14">
    <location>
        <begin position="34"/>
        <end position="43"/>
    </location>
</feature>
<keyword evidence="8 11" id="KW-0472">Membrane</keyword>
<dbReference type="NCBIfam" id="TIGR01785">
    <property type="entry name" value="TonB-hemin"/>
    <property type="match status" value="1"/>
</dbReference>
<proteinExistence type="inferred from homology"/>
<evidence type="ECO:0000256" key="1">
    <source>
        <dbReference type="ARBA" id="ARBA00004571"/>
    </source>
</evidence>
<keyword evidence="10 11" id="KW-0998">Cell outer membrane</keyword>
<feature type="short sequence motif" description="TonB C-terminal box" evidence="12">
    <location>
        <begin position="759"/>
        <end position="776"/>
    </location>
</feature>
<feature type="region of interest" description="Disordered" evidence="14">
    <location>
        <begin position="31"/>
        <end position="64"/>
    </location>
</feature>
<evidence type="ECO:0000256" key="5">
    <source>
        <dbReference type="ARBA" id="ARBA00022692"/>
    </source>
</evidence>
<dbReference type="PANTHER" id="PTHR30069:SF29">
    <property type="entry name" value="HEMOGLOBIN AND HEMOGLOBIN-HAPTOGLOBIN-BINDING PROTEIN 1-RELATED"/>
    <property type="match status" value="1"/>
</dbReference>
<keyword evidence="9" id="KW-0675">Receptor</keyword>
<dbReference type="Pfam" id="PF00593">
    <property type="entry name" value="TonB_dep_Rec_b-barrel"/>
    <property type="match status" value="1"/>
</dbReference>
<dbReference type="InterPro" id="IPR037066">
    <property type="entry name" value="Plug_dom_sf"/>
</dbReference>
<keyword evidence="7 13" id="KW-0798">TonB box</keyword>
<evidence type="ECO:0000259" key="16">
    <source>
        <dbReference type="Pfam" id="PF00593"/>
    </source>
</evidence>
<evidence type="ECO:0000256" key="12">
    <source>
        <dbReference type="PROSITE-ProRule" id="PRU10144"/>
    </source>
</evidence>
<dbReference type="GO" id="GO:0009279">
    <property type="term" value="C:cell outer membrane"/>
    <property type="evidence" value="ECO:0007669"/>
    <property type="project" value="UniProtKB-SubCell"/>
</dbReference>
<dbReference type="PANTHER" id="PTHR30069">
    <property type="entry name" value="TONB-DEPENDENT OUTER MEMBRANE RECEPTOR"/>
    <property type="match status" value="1"/>
</dbReference>
<evidence type="ECO:0000256" key="2">
    <source>
        <dbReference type="ARBA" id="ARBA00009810"/>
    </source>
</evidence>
<organism evidence="18 19">
    <name type="scientific">Gluconobacter oxydans</name>
    <name type="common">Gluconobacter suboxydans</name>
    <dbReference type="NCBI Taxonomy" id="442"/>
    <lineage>
        <taxon>Bacteria</taxon>
        <taxon>Pseudomonadati</taxon>
        <taxon>Pseudomonadota</taxon>
        <taxon>Alphaproteobacteria</taxon>
        <taxon>Acetobacterales</taxon>
        <taxon>Acetobacteraceae</taxon>
        <taxon>Gluconobacter</taxon>
    </lineage>
</organism>
<name>A0AB34XJU2_GLUOY</name>
<dbReference type="Proteomes" id="UP000075394">
    <property type="component" value="Unassembled WGS sequence"/>
</dbReference>
<dbReference type="InterPro" id="IPR011276">
    <property type="entry name" value="TonB_haem/Hb_rcpt"/>
</dbReference>
<evidence type="ECO:0000256" key="10">
    <source>
        <dbReference type="ARBA" id="ARBA00023237"/>
    </source>
</evidence>
<evidence type="ECO:0000313" key="19">
    <source>
        <dbReference type="Proteomes" id="UP000075394"/>
    </source>
</evidence>
<dbReference type="InterPro" id="IPR012910">
    <property type="entry name" value="Plug_dom"/>
</dbReference>
<evidence type="ECO:0000256" key="11">
    <source>
        <dbReference type="PROSITE-ProRule" id="PRU01360"/>
    </source>
</evidence>
<keyword evidence="4 11" id="KW-1134">Transmembrane beta strand</keyword>
<protein>
    <submittedName>
        <fullName evidence="18">Heme transporter CcmD</fullName>
    </submittedName>
</protein>
<dbReference type="GO" id="GO:0015344">
    <property type="term" value="F:siderophore uptake transmembrane transporter activity"/>
    <property type="evidence" value="ECO:0007669"/>
    <property type="project" value="TreeGrafter"/>
</dbReference>
<evidence type="ECO:0000256" key="7">
    <source>
        <dbReference type="ARBA" id="ARBA00023077"/>
    </source>
</evidence>
<evidence type="ECO:0000256" key="9">
    <source>
        <dbReference type="ARBA" id="ARBA00023170"/>
    </source>
</evidence>
<dbReference type="InterPro" id="IPR039426">
    <property type="entry name" value="TonB-dep_rcpt-like"/>
</dbReference>
<sequence length="776" mass="85433">MPSRHRRISCRRQLLLTSALVLMGSGGPGRLYAQDTTPQSVLPDTQEKKSAAVTARTSSAPQNAPIALAPVRVQGQTGKGDVLESMKIDPDADYSNVGKARVFTQTTTLKTLQTRMIDNISDYSRRVDAAVNFNSNNFSINMRGLDQNRILTTIDGIRTTWTDNGARGLDGGVSAYDFNALGGIDVVKNANSSFFGTGALGGVLALRTLNPEDILKENRTFGGLSKATYDGSSESAYLNQALAARYGNTMILVQGGYQNGSETGNHGDIGGTGTTRSRKDPASYTQGNFLGKIHHYFAGGHRVTLTGEVFDRNYNENTLSSVNSTYSRYHTLEETKRSRVSAGYDYKAANPLAFISEAHLTAYWQNVDTINDTAANRLTAPIGEYDRNDILSTQSYGAVGSVTSNVFTGPLHHAITLGGEAYLTDSSEYAAGKDNCTATTYACYFLHNNQSDMPDVHGTDLGAIVQDRIGYGEHEWLHITPGFRFDWYKRSPKYTPSYVANAIYSGTPRGASGSHYSPKILVEARLLKDFTVYAQYAEAFRAPSANEMYLAYGGTGTYASIGNQNLKPETSRGWEIGARYGNSKKGASISFYDNYYHNFIDSVTGTAEEAGILGNFPYGVYKYINRQSVRIYGVEARANWTFADHWEVWTSLAYSDGQDRQEHVHLNSVAPFRGIVGFGYVTDRWGTNLSTTFAAARNKVEDMSSNVNKTPGYAIFDLTGWYSPKFYRNMRLQAGMYNIFDKKYYSALDIPDNITVPKAYYTQPGRSFKVTLLANF</sequence>
<dbReference type="Pfam" id="PF07715">
    <property type="entry name" value="Plug"/>
    <property type="match status" value="1"/>
</dbReference>
<dbReference type="GO" id="GO:0015232">
    <property type="term" value="F:heme transmembrane transporter activity"/>
    <property type="evidence" value="ECO:0007669"/>
    <property type="project" value="InterPro"/>
</dbReference>
<feature type="domain" description="TonB-dependent receptor plug" evidence="17">
    <location>
        <begin position="105"/>
        <end position="203"/>
    </location>
</feature>
<dbReference type="InterPro" id="IPR036942">
    <property type="entry name" value="Beta-barrel_TonB_sf"/>
</dbReference>
<feature type="region of interest" description="Disordered" evidence="14">
    <location>
        <begin position="261"/>
        <end position="282"/>
    </location>
</feature>
<feature type="domain" description="TonB-dependent receptor-like beta-barrel" evidence="16">
    <location>
        <begin position="298"/>
        <end position="739"/>
    </location>
</feature>
<accession>A0AB34XJU2</accession>
<evidence type="ECO:0000256" key="8">
    <source>
        <dbReference type="ARBA" id="ARBA00023136"/>
    </source>
</evidence>
<dbReference type="InterPro" id="IPR010917">
    <property type="entry name" value="TonB_rcpt_CS"/>
</dbReference>
<dbReference type="CDD" id="cd01347">
    <property type="entry name" value="ligand_gated_channel"/>
    <property type="match status" value="1"/>
</dbReference>
<dbReference type="Gene3D" id="2.170.130.10">
    <property type="entry name" value="TonB-dependent receptor, plug domain"/>
    <property type="match status" value="1"/>
</dbReference>
<dbReference type="EMBL" id="LHZD01000009">
    <property type="protein sequence ID" value="KXV10479.1"/>
    <property type="molecule type" value="Genomic_DNA"/>
</dbReference>
<evidence type="ECO:0000256" key="13">
    <source>
        <dbReference type="RuleBase" id="RU003357"/>
    </source>
</evidence>
<keyword evidence="3 11" id="KW-0813">Transport</keyword>
<feature type="signal peptide" evidence="15">
    <location>
        <begin position="1"/>
        <end position="33"/>
    </location>
</feature>
<gene>
    <name evidence="18" type="ORF">AD931_00835</name>
</gene>
<comment type="similarity">
    <text evidence="2 11 13">Belongs to the TonB-dependent receptor family.</text>
</comment>
<dbReference type="NCBIfam" id="TIGR01786">
    <property type="entry name" value="TonB-hemlactrns"/>
    <property type="match status" value="1"/>
</dbReference>
<evidence type="ECO:0000256" key="14">
    <source>
        <dbReference type="SAM" id="MobiDB-lite"/>
    </source>
</evidence>
<evidence type="ECO:0000256" key="15">
    <source>
        <dbReference type="SAM" id="SignalP"/>
    </source>
</evidence>
<dbReference type="PROSITE" id="PS01156">
    <property type="entry name" value="TONB_DEPENDENT_REC_2"/>
    <property type="match status" value="1"/>
</dbReference>
<dbReference type="PROSITE" id="PS52016">
    <property type="entry name" value="TONB_DEPENDENT_REC_3"/>
    <property type="match status" value="1"/>
</dbReference>
<dbReference type="Gene3D" id="2.40.170.20">
    <property type="entry name" value="TonB-dependent receptor, beta-barrel domain"/>
    <property type="match status" value="1"/>
</dbReference>
<keyword evidence="5 11" id="KW-0812">Transmembrane</keyword>
<evidence type="ECO:0000259" key="17">
    <source>
        <dbReference type="Pfam" id="PF07715"/>
    </source>
</evidence>